<dbReference type="EMBL" id="QMDL01000002">
    <property type="protein sequence ID" value="RMJ04118.1"/>
    <property type="molecule type" value="Genomic_DNA"/>
</dbReference>
<evidence type="ECO:0000313" key="1">
    <source>
        <dbReference type="EMBL" id="RMJ04118.1"/>
    </source>
</evidence>
<keyword evidence="2" id="KW-1185">Reference proteome</keyword>
<sequence length="83" mass="9480">MSTTNASREVISWSAQEWIREYIRTKRQAEIVYQDPSGQMMIVHEVLHDILSRAGHDFLVLGTGKVLGVERVLLIDGKELTKQ</sequence>
<dbReference type="Proteomes" id="UP000265903">
    <property type="component" value="Unassembled WGS sequence"/>
</dbReference>
<proteinExistence type="predicted"/>
<protein>
    <recommendedName>
        <fullName evidence="3">Rho-binding antiterminator</fullName>
    </recommendedName>
</protein>
<dbReference type="OrthoDB" id="5344363at2"/>
<dbReference type="RefSeq" id="WP_114334226.1">
    <property type="nucleotide sequence ID" value="NZ_QMDL01000002.1"/>
</dbReference>
<reference evidence="1 2" key="1">
    <citation type="submission" date="2018-08" db="EMBL/GenBank/DDBJ databases">
        <title>Whole Genome Sequence of the Moderate Halophilic Marine Bacterium Marinobacter litoralis Sw-45.</title>
        <authorList>
            <person name="Musa H."/>
        </authorList>
    </citation>
    <scope>NUCLEOTIDE SEQUENCE [LARGE SCALE GENOMIC DNA]</scope>
    <source>
        <strain evidence="1 2">Sw-45</strain>
    </source>
</reference>
<name>A0A3M2RFV8_9GAMM</name>
<gene>
    <name evidence="1" type="ORF">DOQ08_01438</name>
</gene>
<comment type="caution">
    <text evidence="1">The sequence shown here is derived from an EMBL/GenBank/DDBJ whole genome shotgun (WGS) entry which is preliminary data.</text>
</comment>
<dbReference type="AlphaFoldDB" id="A0A3M2RFV8"/>
<evidence type="ECO:0008006" key="3">
    <source>
        <dbReference type="Google" id="ProtNLM"/>
    </source>
</evidence>
<organism evidence="1 2">
    <name type="scientific">Marinobacter litoralis</name>
    <dbReference type="NCBI Taxonomy" id="187981"/>
    <lineage>
        <taxon>Bacteria</taxon>
        <taxon>Pseudomonadati</taxon>
        <taxon>Pseudomonadota</taxon>
        <taxon>Gammaproteobacteria</taxon>
        <taxon>Pseudomonadales</taxon>
        <taxon>Marinobacteraceae</taxon>
        <taxon>Marinobacter</taxon>
    </lineage>
</organism>
<accession>A0A3M2RFV8</accession>
<evidence type="ECO:0000313" key="2">
    <source>
        <dbReference type="Proteomes" id="UP000265903"/>
    </source>
</evidence>